<evidence type="ECO:0000259" key="7">
    <source>
        <dbReference type="PROSITE" id="PS51293"/>
    </source>
</evidence>
<dbReference type="AlphaFoldDB" id="A0AAD1X8A0"/>
<dbReference type="EMBL" id="CAMPGE010002602">
    <property type="protein sequence ID" value="CAI2361411.1"/>
    <property type="molecule type" value="Genomic_DNA"/>
</dbReference>
<dbReference type="PROSITE" id="PS51294">
    <property type="entry name" value="HTH_MYB"/>
    <property type="match status" value="1"/>
</dbReference>
<evidence type="ECO:0000313" key="9">
    <source>
        <dbReference type="EMBL" id="CAI2361411.1"/>
    </source>
</evidence>
<comment type="caution">
    <text evidence="9">The sequence shown here is derived from an EMBL/GenBank/DDBJ whole genome shotgun (WGS) entry which is preliminary data.</text>
</comment>
<dbReference type="SUPFAM" id="SSF46689">
    <property type="entry name" value="Homeodomain-like"/>
    <property type="match status" value="1"/>
</dbReference>
<dbReference type="PANTHER" id="PTHR12802">
    <property type="entry name" value="SWI/SNF COMPLEX-RELATED"/>
    <property type="match status" value="1"/>
</dbReference>
<dbReference type="InterPro" id="IPR017884">
    <property type="entry name" value="SANT_dom"/>
</dbReference>
<dbReference type="InterPro" id="IPR009057">
    <property type="entry name" value="Homeodomain-like_sf"/>
</dbReference>
<feature type="domain" description="Myb-like" evidence="6">
    <location>
        <begin position="31"/>
        <end position="81"/>
    </location>
</feature>
<dbReference type="GO" id="GO:0003677">
    <property type="term" value="F:DNA binding"/>
    <property type="evidence" value="ECO:0007669"/>
    <property type="project" value="UniProtKB-KW"/>
</dbReference>
<dbReference type="PROSITE" id="PS50090">
    <property type="entry name" value="MYB_LIKE"/>
    <property type="match status" value="1"/>
</dbReference>
<dbReference type="InterPro" id="IPR006447">
    <property type="entry name" value="Myb_dom_plants"/>
</dbReference>
<keyword evidence="3" id="KW-0804">Transcription</keyword>
<dbReference type="PROSITE" id="PS51293">
    <property type="entry name" value="SANT"/>
    <property type="match status" value="1"/>
</dbReference>
<dbReference type="Gene3D" id="1.10.10.60">
    <property type="entry name" value="Homeodomain-like"/>
    <property type="match status" value="1"/>
</dbReference>
<feature type="compositionally biased region" description="Basic and acidic residues" evidence="5">
    <location>
        <begin position="166"/>
        <end position="180"/>
    </location>
</feature>
<dbReference type="InterPro" id="IPR001005">
    <property type="entry name" value="SANT/Myb"/>
</dbReference>
<evidence type="ECO:0000256" key="1">
    <source>
        <dbReference type="ARBA" id="ARBA00023015"/>
    </source>
</evidence>
<dbReference type="InterPro" id="IPR017930">
    <property type="entry name" value="Myb_dom"/>
</dbReference>
<keyword evidence="2" id="KW-0238">DNA-binding</keyword>
<sequence length="399" mass="46070">MIRNQNYSQENSQMTREAPMFPAGMQYLPVRRKKTVGRWTTEEHAQFINCLKTYGKDWDKLDEMIPTRNSLQIRSHCQKYFNRIKKDYNTNNPMEYILKNMCDVSPFYKFDKSKFDKNKEEDEAMIPAHQNYTELKPAPAPEGYGNLKPAPFTEGYEELNKAPVPADREQSASRSREQTSKHKKRHIKYLQKYHEDSSSSGYFKSKADRSCGKSEYYQVSLSKMKKHAEKIHRSKTEVSDKAELITKIIQARKEKYARNTSENTKSSKGTKIELNNTSMLIQGNKIEMKIPCKMIRCSDNTQAIVPSQPSKIIIKPLSSLQQLIYNSEAGSFVPEQPPMKRMKEISNMSCGNLQSISTNFTRNSNESVSQGNFNPMPYIQLAMQSYCTCFYNTKAEKGS</sequence>
<feature type="domain" description="SANT" evidence="7">
    <location>
        <begin position="34"/>
        <end position="89"/>
    </location>
</feature>
<evidence type="ECO:0000256" key="4">
    <source>
        <dbReference type="ARBA" id="ARBA00023242"/>
    </source>
</evidence>
<organism evidence="9 10">
    <name type="scientific">Euplotes crassus</name>
    <dbReference type="NCBI Taxonomy" id="5936"/>
    <lineage>
        <taxon>Eukaryota</taxon>
        <taxon>Sar</taxon>
        <taxon>Alveolata</taxon>
        <taxon>Ciliophora</taxon>
        <taxon>Intramacronucleata</taxon>
        <taxon>Spirotrichea</taxon>
        <taxon>Hypotrichia</taxon>
        <taxon>Euplotida</taxon>
        <taxon>Euplotidae</taxon>
        <taxon>Moneuplotes</taxon>
    </lineage>
</organism>
<dbReference type="SMART" id="SM00717">
    <property type="entry name" value="SANT"/>
    <property type="match status" value="1"/>
</dbReference>
<evidence type="ECO:0000259" key="6">
    <source>
        <dbReference type="PROSITE" id="PS50090"/>
    </source>
</evidence>
<evidence type="ECO:0000256" key="5">
    <source>
        <dbReference type="SAM" id="MobiDB-lite"/>
    </source>
</evidence>
<gene>
    <name evidence="9" type="ORF">ECRASSUSDP1_LOCUS2722</name>
</gene>
<reference evidence="9" key="1">
    <citation type="submission" date="2023-07" db="EMBL/GenBank/DDBJ databases">
        <authorList>
            <consortium name="AG Swart"/>
            <person name="Singh M."/>
            <person name="Singh A."/>
            <person name="Seah K."/>
            <person name="Emmerich C."/>
        </authorList>
    </citation>
    <scope>NUCLEOTIDE SEQUENCE</scope>
    <source>
        <strain evidence="9">DP1</strain>
    </source>
</reference>
<protein>
    <submittedName>
        <fullName evidence="9">Uncharacterized protein</fullName>
    </submittedName>
</protein>
<feature type="region of interest" description="Disordered" evidence="5">
    <location>
        <begin position="162"/>
        <end position="186"/>
    </location>
</feature>
<dbReference type="CDD" id="cd00167">
    <property type="entry name" value="SANT"/>
    <property type="match status" value="1"/>
</dbReference>
<keyword evidence="10" id="KW-1185">Reference proteome</keyword>
<dbReference type="NCBIfam" id="TIGR01557">
    <property type="entry name" value="myb_SHAQKYF"/>
    <property type="match status" value="1"/>
</dbReference>
<evidence type="ECO:0000259" key="8">
    <source>
        <dbReference type="PROSITE" id="PS51294"/>
    </source>
</evidence>
<name>A0AAD1X8A0_EUPCR</name>
<feature type="domain" description="HTH myb-type" evidence="8">
    <location>
        <begin position="31"/>
        <end position="85"/>
    </location>
</feature>
<accession>A0AAD1X8A0</accession>
<proteinExistence type="predicted"/>
<evidence type="ECO:0000313" key="10">
    <source>
        <dbReference type="Proteomes" id="UP001295684"/>
    </source>
</evidence>
<evidence type="ECO:0000256" key="2">
    <source>
        <dbReference type="ARBA" id="ARBA00023125"/>
    </source>
</evidence>
<keyword evidence="4" id="KW-0539">Nucleus</keyword>
<keyword evidence="1" id="KW-0805">Transcription regulation</keyword>
<dbReference type="Proteomes" id="UP001295684">
    <property type="component" value="Unassembled WGS sequence"/>
</dbReference>
<evidence type="ECO:0000256" key="3">
    <source>
        <dbReference type="ARBA" id="ARBA00023163"/>
    </source>
</evidence>
<dbReference type="Pfam" id="PF00249">
    <property type="entry name" value="Myb_DNA-binding"/>
    <property type="match status" value="1"/>
</dbReference>